<keyword evidence="3" id="KW-1185">Reference proteome</keyword>
<sequence>MMDMKGKLKHKVKAVQNQKTRPTSNMNISITELYFNVRIVEPVVIKGYRGHQPTIVICDSVTIEMRLNMEVPLNDSHGNSQKVQPNTTCNVSSFIIAIATAITH</sequence>
<dbReference type="RefSeq" id="XP_019037018.1">
    <property type="nucleotide sequence ID" value="XM_019185966.1"/>
</dbReference>
<gene>
    <name evidence="2" type="ORF">WICANDRAFT_85888</name>
</gene>
<organism evidence="2 3">
    <name type="scientific">Wickerhamomyces anomalus (strain ATCC 58044 / CBS 1984 / NCYC 433 / NRRL Y-366-8)</name>
    <name type="common">Yeast</name>
    <name type="synonym">Hansenula anomala</name>
    <dbReference type="NCBI Taxonomy" id="683960"/>
    <lineage>
        <taxon>Eukaryota</taxon>
        <taxon>Fungi</taxon>
        <taxon>Dikarya</taxon>
        <taxon>Ascomycota</taxon>
        <taxon>Saccharomycotina</taxon>
        <taxon>Saccharomycetes</taxon>
        <taxon>Phaffomycetales</taxon>
        <taxon>Wickerhamomycetaceae</taxon>
        <taxon>Wickerhamomyces</taxon>
    </lineage>
</organism>
<dbReference type="GeneID" id="30203212"/>
<evidence type="ECO:0000313" key="3">
    <source>
        <dbReference type="Proteomes" id="UP000094112"/>
    </source>
</evidence>
<reference evidence="2 3" key="1">
    <citation type="journal article" date="2016" name="Proc. Natl. Acad. Sci. U.S.A.">
        <title>Comparative genomics of biotechnologically important yeasts.</title>
        <authorList>
            <person name="Riley R."/>
            <person name="Haridas S."/>
            <person name="Wolfe K.H."/>
            <person name="Lopes M.R."/>
            <person name="Hittinger C.T."/>
            <person name="Goeker M."/>
            <person name="Salamov A.A."/>
            <person name="Wisecaver J.H."/>
            <person name="Long T.M."/>
            <person name="Calvey C.H."/>
            <person name="Aerts A.L."/>
            <person name="Barry K.W."/>
            <person name="Choi C."/>
            <person name="Clum A."/>
            <person name="Coughlan A.Y."/>
            <person name="Deshpande S."/>
            <person name="Douglass A.P."/>
            <person name="Hanson S.J."/>
            <person name="Klenk H.-P."/>
            <person name="LaButti K.M."/>
            <person name="Lapidus A."/>
            <person name="Lindquist E.A."/>
            <person name="Lipzen A.M."/>
            <person name="Meier-Kolthoff J.P."/>
            <person name="Ohm R.A."/>
            <person name="Otillar R.P."/>
            <person name="Pangilinan J.L."/>
            <person name="Peng Y."/>
            <person name="Rokas A."/>
            <person name="Rosa C.A."/>
            <person name="Scheuner C."/>
            <person name="Sibirny A.A."/>
            <person name="Slot J.C."/>
            <person name="Stielow J.B."/>
            <person name="Sun H."/>
            <person name="Kurtzman C.P."/>
            <person name="Blackwell M."/>
            <person name="Grigoriev I.V."/>
            <person name="Jeffries T.W."/>
        </authorList>
    </citation>
    <scope>NUCLEOTIDE SEQUENCE [LARGE SCALE GENOMIC DNA]</scope>
    <source>
        <strain evidence="3">ATCC 58044 / CBS 1984 / NCYC 433 / NRRL Y-366-8</strain>
    </source>
</reference>
<name>A0A1E3NXA1_WICAA</name>
<feature type="region of interest" description="Disordered" evidence="1">
    <location>
        <begin position="1"/>
        <end position="20"/>
    </location>
</feature>
<evidence type="ECO:0000313" key="2">
    <source>
        <dbReference type="EMBL" id="ODQ57811.1"/>
    </source>
</evidence>
<dbReference type="AlphaFoldDB" id="A0A1E3NXA1"/>
<evidence type="ECO:0000256" key="1">
    <source>
        <dbReference type="SAM" id="MobiDB-lite"/>
    </source>
</evidence>
<dbReference type="Proteomes" id="UP000094112">
    <property type="component" value="Unassembled WGS sequence"/>
</dbReference>
<protein>
    <submittedName>
        <fullName evidence="2">Uncharacterized protein</fullName>
    </submittedName>
</protein>
<dbReference type="EMBL" id="KV454213">
    <property type="protein sequence ID" value="ODQ57811.1"/>
    <property type="molecule type" value="Genomic_DNA"/>
</dbReference>
<proteinExistence type="predicted"/>
<accession>A0A1E3NXA1</accession>